<comment type="subcellular location">
    <subcellularLocation>
        <location evidence="1">Nucleus</location>
    </subcellularLocation>
</comment>
<dbReference type="AlphaFoldDB" id="A0A835I0Q8"/>
<evidence type="ECO:0000259" key="2">
    <source>
        <dbReference type="PROSITE" id="PS50280"/>
    </source>
</evidence>
<keyword evidence="1" id="KW-0808">Transferase</keyword>
<comment type="caution">
    <text evidence="3">The sequence shown here is derived from an EMBL/GenBank/DDBJ whole genome shotgun (WGS) entry which is preliminary data.</text>
</comment>
<dbReference type="CDD" id="cd10527">
    <property type="entry name" value="SET_LSMT"/>
    <property type="match status" value="1"/>
</dbReference>
<dbReference type="GO" id="GO:0005634">
    <property type="term" value="C:nucleus"/>
    <property type="evidence" value="ECO:0007669"/>
    <property type="project" value="UniProtKB-SubCell"/>
</dbReference>
<evidence type="ECO:0000313" key="4">
    <source>
        <dbReference type="Proteomes" id="UP000631114"/>
    </source>
</evidence>
<proteinExistence type="inferred from homology"/>
<dbReference type="GO" id="GO:0016279">
    <property type="term" value="F:protein-lysine N-methyltransferase activity"/>
    <property type="evidence" value="ECO:0007669"/>
    <property type="project" value="UniProtKB-UniRule"/>
</dbReference>
<dbReference type="InterPro" id="IPR046341">
    <property type="entry name" value="SET_dom_sf"/>
</dbReference>
<evidence type="ECO:0000256" key="1">
    <source>
        <dbReference type="PIRNR" id="PIRNR011771"/>
    </source>
</evidence>
<dbReference type="PANTHER" id="PTHR13271">
    <property type="entry name" value="UNCHARACTERIZED PUTATIVE METHYLTRANSFERASE"/>
    <property type="match status" value="1"/>
</dbReference>
<dbReference type="SUPFAM" id="SSF82199">
    <property type="entry name" value="SET domain"/>
    <property type="match status" value="2"/>
</dbReference>
<gene>
    <name evidence="3" type="ORF">IFM89_009900</name>
</gene>
<dbReference type="InterPro" id="IPR011383">
    <property type="entry name" value="N-lys_methylase_SETD6"/>
</dbReference>
<sequence>MSRRLRAFKRWMNSQNIEYAKNIEIIDKGINNGISIKANADLKQGDIVAKIPKNACLTIKTTACSEMIQDAGLAGSLGLAVALMYEKSIGECSLWAGYLQLLPERECGVPLVWTLDEVDQFLTGTELHKAVKDDKSLVYEDWKENILPLIASGPLELDPMAFGAEQYFAAKSLVSSRSFEIDDYHGFGMVPLADLFNHKTGAENVHFTSVSSPLSNTDNDSDAEDNEYINNHHYESTEHLSTCKNGSPAALGGKNISESNDIELSSNSEEDSDHLEMIIVKDVKAGDEVFNTYGSMGNAALLHRYGFTELDNPFDIINIELNMVLEWSSSLFSSRYSRARLSMWRRIGYCGCVSQNSEYFEISSDGEPQYELLILLYIIFLTDEVYDKLNQTVPSTGNLDKDVGILLLHKNTKRIPLEIPDMAKNYLLTDNVCGALVSLADIRESFYRLNSLRDDIQSLSSCCVRDRKLYHSMVLRVKERKILNNLRAYASSRSHKYKKRAVLRKNRR</sequence>
<evidence type="ECO:0000313" key="3">
    <source>
        <dbReference type="EMBL" id="KAF9608534.1"/>
    </source>
</evidence>
<reference evidence="3 4" key="1">
    <citation type="submission" date="2020-10" db="EMBL/GenBank/DDBJ databases">
        <title>The Coptis chinensis genome and diversification of protoberbering-type alkaloids.</title>
        <authorList>
            <person name="Wang B."/>
            <person name="Shu S."/>
            <person name="Song C."/>
            <person name="Liu Y."/>
        </authorList>
    </citation>
    <scope>NUCLEOTIDE SEQUENCE [LARGE SCALE GENOMIC DNA]</scope>
    <source>
        <strain evidence="3">HL-2020</strain>
        <tissue evidence="3">Leaf</tissue>
    </source>
</reference>
<dbReference type="EMBL" id="JADFTS010000004">
    <property type="protein sequence ID" value="KAF9608534.1"/>
    <property type="molecule type" value="Genomic_DNA"/>
</dbReference>
<keyword evidence="1" id="KW-0489">Methyltransferase</keyword>
<dbReference type="InterPro" id="IPR001214">
    <property type="entry name" value="SET_dom"/>
</dbReference>
<protein>
    <recommendedName>
        <fullName evidence="1">N-lysine methyltransferase</fullName>
        <ecNumber evidence="1">2.1.1.-</ecNumber>
    </recommendedName>
</protein>
<dbReference type="Gene3D" id="3.90.1410.10">
    <property type="entry name" value="set domain protein methyltransferase, domain 1"/>
    <property type="match status" value="1"/>
</dbReference>
<dbReference type="EC" id="2.1.1.-" evidence="1"/>
<dbReference type="GO" id="GO:0032259">
    <property type="term" value="P:methylation"/>
    <property type="evidence" value="ECO:0007669"/>
    <property type="project" value="UniProtKB-KW"/>
</dbReference>
<dbReference type="InterPro" id="IPR050600">
    <property type="entry name" value="SETD3_SETD6_MTase"/>
</dbReference>
<dbReference type="PANTHER" id="PTHR13271:SF34">
    <property type="entry name" value="N-LYSINE METHYLTRANSFERASE SETD6"/>
    <property type="match status" value="1"/>
</dbReference>
<name>A0A835I0Q8_9MAGN</name>
<accession>A0A835I0Q8</accession>
<feature type="domain" description="SET" evidence="2">
    <location>
        <begin position="15"/>
        <end position="294"/>
    </location>
</feature>
<keyword evidence="4" id="KW-1185">Reference proteome</keyword>
<organism evidence="3 4">
    <name type="scientific">Coptis chinensis</name>
    <dbReference type="NCBI Taxonomy" id="261450"/>
    <lineage>
        <taxon>Eukaryota</taxon>
        <taxon>Viridiplantae</taxon>
        <taxon>Streptophyta</taxon>
        <taxon>Embryophyta</taxon>
        <taxon>Tracheophyta</taxon>
        <taxon>Spermatophyta</taxon>
        <taxon>Magnoliopsida</taxon>
        <taxon>Ranunculales</taxon>
        <taxon>Ranunculaceae</taxon>
        <taxon>Coptidoideae</taxon>
        <taxon>Coptis</taxon>
    </lineage>
</organism>
<dbReference type="Proteomes" id="UP000631114">
    <property type="component" value="Unassembled WGS sequence"/>
</dbReference>
<keyword evidence="1" id="KW-0539">Nucleus</keyword>
<dbReference type="PIRSF" id="PIRSF011771">
    <property type="entry name" value="RMS1_SET"/>
    <property type="match status" value="1"/>
</dbReference>
<comment type="similarity">
    <text evidence="1">Belongs to the class V-like SAM-binding methyltransferase superfamily. Histone-lysine methyltransferase family. SETD6 subfamily.</text>
</comment>
<dbReference type="OrthoDB" id="441812at2759"/>
<comment type="function">
    <text evidence="1">Protein-lysine N-methyltransferase.</text>
</comment>
<keyword evidence="1" id="KW-0949">S-adenosyl-L-methionine</keyword>
<dbReference type="PROSITE" id="PS50280">
    <property type="entry name" value="SET"/>
    <property type="match status" value="1"/>
</dbReference>